<dbReference type="InterPro" id="IPR036885">
    <property type="entry name" value="SWIB_MDM2_dom_sf"/>
</dbReference>
<gene>
    <name evidence="3" type="ORF">R1sor_021290</name>
</gene>
<keyword evidence="4" id="KW-1185">Reference proteome</keyword>
<dbReference type="Pfam" id="PF02201">
    <property type="entry name" value="SWIB"/>
    <property type="match status" value="1"/>
</dbReference>
<organism evidence="3 4">
    <name type="scientific">Riccia sorocarpa</name>
    <dbReference type="NCBI Taxonomy" id="122646"/>
    <lineage>
        <taxon>Eukaryota</taxon>
        <taxon>Viridiplantae</taxon>
        <taxon>Streptophyta</taxon>
        <taxon>Embryophyta</taxon>
        <taxon>Marchantiophyta</taxon>
        <taxon>Marchantiopsida</taxon>
        <taxon>Marchantiidae</taxon>
        <taxon>Marchantiales</taxon>
        <taxon>Ricciaceae</taxon>
        <taxon>Riccia</taxon>
    </lineage>
</organism>
<dbReference type="PROSITE" id="PS51925">
    <property type="entry name" value="SWIB_MDM2"/>
    <property type="match status" value="1"/>
</dbReference>
<dbReference type="SMART" id="SM00151">
    <property type="entry name" value="SWIB"/>
    <property type="match status" value="1"/>
</dbReference>
<dbReference type="InterPro" id="IPR019835">
    <property type="entry name" value="SWIB_domain"/>
</dbReference>
<feature type="region of interest" description="Disordered" evidence="1">
    <location>
        <begin position="24"/>
        <end position="48"/>
    </location>
</feature>
<dbReference type="CDD" id="cd10567">
    <property type="entry name" value="SWIB-MDM2_like"/>
    <property type="match status" value="1"/>
</dbReference>
<name>A0ABD3GMD4_9MARC</name>
<sequence>MVLASRIWFAAAAAAKAAKSAGEKAAASSSFAPSSSLPKTGLMRPGPVSPALQKFLGKSESSRTETIKLLWAYIKSHNLQDPAARKFIICDDALKQLFDKERFSFLEVPGLVNRHFPKKGQS</sequence>
<evidence type="ECO:0000313" key="4">
    <source>
        <dbReference type="Proteomes" id="UP001633002"/>
    </source>
</evidence>
<feature type="compositionally biased region" description="Low complexity" evidence="1">
    <location>
        <begin position="24"/>
        <end position="36"/>
    </location>
</feature>
<evidence type="ECO:0000259" key="2">
    <source>
        <dbReference type="PROSITE" id="PS51925"/>
    </source>
</evidence>
<dbReference type="Gene3D" id="1.10.245.10">
    <property type="entry name" value="SWIB/MDM2 domain"/>
    <property type="match status" value="1"/>
</dbReference>
<accession>A0ABD3GMD4</accession>
<dbReference type="AlphaFoldDB" id="A0ABD3GMD4"/>
<dbReference type="InterPro" id="IPR003121">
    <property type="entry name" value="SWIB_MDM2_domain"/>
</dbReference>
<comment type="caution">
    <text evidence="3">The sequence shown here is derived from an EMBL/GenBank/DDBJ whole genome shotgun (WGS) entry which is preliminary data.</text>
</comment>
<proteinExistence type="predicted"/>
<dbReference type="SUPFAM" id="SSF47592">
    <property type="entry name" value="SWIB/MDM2 domain"/>
    <property type="match status" value="1"/>
</dbReference>
<protein>
    <recommendedName>
        <fullName evidence="2">DM2 domain-containing protein</fullName>
    </recommendedName>
</protein>
<evidence type="ECO:0000256" key="1">
    <source>
        <dbReference type="SAM" id="MobiDB-lite"/>
    </source>
</evidence>
<evidence type="ECO:0000313" key="3">
    <source>
        <dbReference type="EMBL" id="KAL3678334.1"/>
    </source>
</evidence>
<dbReference type="Proteomes" id="UP001633002">
    <property type="component" value="Unassembled WGS sequence"/>
</dbReference>
<dbReference type="PANTHER" id="PTHR13844">
    <property type="entry name" value="SWI/SNF-RELATED MATRIX-ASSOCIATED ACTIN-DEPENDENT REGULATOR OF CHROMATIN SUBFAMILY D"/>
    <property type="match status" value="1"/>
</dbReference>
<reference evidence="3 4" key="1">
    <citation type="submission" date="2024-09" db="EMBL/GenBank/DDBJ databases">
        <title>Chromosome-scale assembly of Riccia sorocarpa.</title>
        <authorList>
            <person name="Paukszto L."/>
        </authorList>
    </citation>
    <scope>NUCLEOTIDE SEQUENCE [LARGE SCALE GENOMIC DNA]</scope>
    <source>
        <strain evidence="3">LP-2024</strain>
        <tissue evidence="3">Aerial parts of the thallus</tissue>
    </source>
</reference>
<dbReference type="EMBL" id="JBJQOH010000007">
    <property type="protein sequence ID" value="KAL3678334.1"/>
    <property type="molecule type" value="Genomic_DNA"/>
</dbReference>
<feature type="domain" description="DM2" evidence="2">
    <location>
        <begin position="41"/>
        <end position="118"/>
    </location>
</feature>